<dbReference type="SUPFAM" id="SSF53335">
    <property type="entry name" value="S-adenosyl-L-methionine-dependent methyltransferases"/>
    <property type="match status" value="1"/>
</dbReference>
<keyword evidence="1" id="KW-0489">Methyltransferase</keyword>
<dbReference type="Pfam" id="PF00145">
    <property type="entry name" value="DNA_methylase"/>
    <property type="match status" value="1"/>
</dbReference>
<dbReference type="Proteomes" id="UP001642484">
    <property type="component" value="Unassembled WGS sequence"/>
</dbReference>
<gene>
    <name evidence="4" type="ORF">CCMP2556_LOCUS27712</name>
    <name evidence="5" type="ORF">CCMP2556_LOCUS27714</name>
</gene>
<proteinExistence type="predicted"/>
<feature type="compositionally biased region" description="Low complexity" evidence="3">
    <location>
        <begin position="45"/>
        <end position="71"/>
    </location>
</feature>
<keyword evidence="6" id="KW-1185">Reference proteome</keyword>
<evidence type="ECO:0000256" key="3">
    <source>
        <dbReference type="SAM" id="MobiDB-lite"/>
    </source>
</evidence>
<feature type="compositionally biased region" description="Gly residues" evidence="3">
    <location>
        <begin position="20"/>
        <end position="44"/>
    </location>
</feature>
<keyword evidence="2" id="KW-0808">Transferase</keyword>
<accession>A0ABP0N0D6</accession>
<evidence type="ECO:0008006" key="7">
    <source>
        <dbReference type="Google" id="ProtNLM"/>
    </source>
</evidence>
<sequence length="713" mass="77742">MAAAQGPPQEMGPPADDRAGNGGNGGGADDGGSGAGHGGNGAGAGNDALVSASSASAAPASSAESQLAQSDAARRARQEIAQSVKAGMSSFETGALMFTREEFCRFTCHPSAVPSWFQQRYNTTENFTWAFCGFDPVVSSFYPNMALPDAWVVDEAKELQARLPAAQNVPTRWHTDVAERRRQKQAPYAPTAPRLAGFGAGGILLKMTSPILLPSFLTHWLDSCGPQTLSRIRAAAEACNEKVAWPNFLINGSNGSSALRVGTDCSGLEAPVHALRSMGLLHKHVFSCEINPAPRTMIEANCLPEEAFMDDVIVSSAGAVPFVHLYVAGFSCKPFSMLHNKTKLLEEKEAEIFKAVLRRIGKLRPPCFVLENVKGIQRCMEKEPPGTFSSTFGLSWGRQMNLLLWLSGSYQVTTRLCRSTNRARWSQAATLGFPTRSPHMKWKELHDEWKAKHCHAAPSAFSFRGCSADDLFLHLPRERDVWDKLRTTVGQADQFVCDLSQSLGRNRERTDGKVPTITPGSHLILGSEGRALLPHEALLLHAFPLHKMTFPSCISATDLENMGGNTMHCQVVGIAMVIALLLVNWELPAAHQSLPAAVAASAPSAPLALEAAKRLEEHLRKRFGMQPPTWSKAAALLLCYGLGKCLVGREAFEKPDRREWKPESFLSAQQHEPGLLQWSYLVKWPGSLGSYLVKLVVSSLFNSLLWLRLKLRN</sequence>
<dbReference type="EMBL" id="CAXAMN010020147">
    <property type="protein sequence ID" value="CAK9055764.1"/>
    <property type="molecule type" value="Genomic_DNA"/>
</dbReference>
<evidence type="ECO:0000313" key="6">
    <source>
        <dbReference type="Proteomes" id="UP001642484"/>
    </source>
</evidence>
<comment type="caution">
    <text evidence="4">The sequence shown here is derived from an EMBL/GenBank/DDBJ whole genome shotgun (WGS) entry which is preliminary data.</text>
</comment>
<reference evidence="4 6" key="1">
    <citation type="submission" date="2024-02" db="EMBL/GenBank/DDBJ databases">
        <authorList>
            <person name="Chen Y."/>
            <person name="Shah S."/>
            <person name="Dougan E. K."/>
            <person name="Thang M."/>
            <person name="Chan C."/>
        </authorList>
    </citation>
    <scope>NUCLEOTIDE SEQUENCE [LARGE SCALE GENOMIC DNA]</scope>
</reference>
<dbReference type="InterPro" id="IPR029063">
    <property type="entry name" value="SAM-dependent_MTases_sf"/>
</dbReference>
<dbReference type="Gene3D" id="3.40.50.150">
    <property type="entry name" value="Vaccinia Virus protein VP39"/>
    <property type="match status" value="1"/>
</dbReference>
<name>A0ABP0N0D6_9DINO</name>
<feature type="region of interest" description="Disordered" evidence="3">
    <location>
        <begin position="1"/>
        <end position="74"/>
    </location>
</feature>
<organism evidence="4 6">
    <name type="scientific">Durusdinium trenchii</name>
    <dbReference type="NCBI Taxonomy" id="1381693"/>
    <lineage>
        <taxon>Eukaryota</taxon>
        <taxon>Sar</taxon>
        <taxon>Alveolata</taxon>
        <taxon>Dinophyceae</taxon>
        <taxon>Suessiales</taxon>
        <taxon>Symbiodiniaceae</taxon>
        <taxon>Durusdinium</taxon>
    </lineage>
</organism>
<dbReference type="InterPro" id="IPR001525">
    <property type="entry name" value="C5_MeTfrase"/>
</dbReference>
<protein>
    <recommendedName>
        <fullName evidence="7">DNA (cytosine-5-)-methyltransferase</fullName>
    </recommendedName>
</protein>
<evidence type="ECO:0000313" key="5">
    <source>
        <dbReference type="EMBL" id="CAK9055768.1"/>
    </source>
</evidence>
<evidence type="ECO:0000256" key="1">
    <source>
        <dbReference type="ARBA" id="ARBA00022603"/>
    </source>
</evidence>
<evidence type="ECO:0000256" key="2">
    <source>
        <dbReference type="ARBA" id="ARBA00022679"/>
    </source>
</evidence>
<dbReference type="EMBL" id="CAXAMN010020147">
    <property type="protein sequence ID" value="CAK9055768.1"/>
    <property type="molecule type" value="Genomic_DNA"/>
</dbReference>
<evidence type="ECO:0000313" key="4">
    <source>
        <dbReference type="EMBL" id="CAK9055764.1"/>
    </source>
</evidence>